<sequence length="192" mass="21591">MTDDSNPYFSVPHSFKAFLTLWPKDQGLPTENELQGLQSIGLQLLSEVKNVESNCLMQLRQLESDTKSVVDYLKLQSKKIDLILQYVLESEPQDGEPALGLKFGGGGIEVLTDFSAQIGQHYKSTVFIRDELIALLAITSVDDCQPHPNEANKWVLTLSFQQIIEADVELLVKASLSVQQKMLKKRSQNRQQ</sequence>
<evidence type="ECO:0008006" key="3">
    <source>
        <dbReference type="Google" id="ProtNLM"/>
    </source>
</evidence>
<proteinExistence type="predicted"/>
<gene>
    <name evidence="1" type="ORF">D5R81_06385</name>
</gene>
<evidence type="ECO:0000313" key="2">
    <source>
        <dbReference type="Proteomes" id="UP000273022"/>
    </source>
</evidence>
<accession>A0A3A6U2D6</accession>
<evidence type="ECO:0000313" key="1">
    <source>
        <dbReference type="EMBL" id="RJY18196.1"/>
    </source>
</evidence>
<dbReference type="OrthoDB" id="5764251at2"/>
<organism evidence="1 2">
    <name type="scientific">Parashewanella spongiae</name>
    <dbReference type="NCBI Taxonomy" id="342950"/>
    <lineage>
        <taxon>Bacteria</taxon>
        <taxon>Pseudomonadati</taxon>
        <taxon>Pseudomonadota</taxon>
        <taxon>Gammaproteobacteria</taxon>
        <taxon>Alteromonadales</taxon>
        <taxon>Shewanellaceae</taxon>
        <taxon>Parashewanella</taxon>
    </lineage>
</organism>
<protein>
    <recommendedName>
        <fullName evidence="3">PilZ domain-containing protein</fullName>
    </recommendedName>
</protein>
<dbReference type="AlphaFoldDB" id="A0A3A6U2D6"/>
<reference evidence="1 2" key="1">
    <citation type="submission" date="2018-09" db="EMBL/GenBank/DDBJ databases">
        <title>Phylogeny of the Shewanellaceae, and recommendation for two new genera, Pseudoshewanella and Parashewanella.</title>
        <authorList>
            <person name="Wang G."/>
        </authorList>
    </citation>
    <scope>NUCLEOTIDE SEQUENCE [LARGE SCALE GENOMIC DNA]</scope>
    <source>
        <strain evidence="1 2">KCTC 22492</strain>
    </source>
</reference>
<keyword evidence="2" id="KW-1185">Reference proteome</keyword>
<dbReference type="EMBL" id="QYYH01000029">
    <property type="protein sequence ID" value="RJY18196.1"/>
    <property type="molecule type" value="Genomic_DNA"/>
</dbReference>
<dbReference type="Proteomes" id="UP000273022">
    <property type="component" value="Unassembled WGS sequence"/>
</dbReference>
<comment type="caution">
    <text evidence="1">The sequence shown here is derived from an EMBL/GenBank/DDBJ whole genome shotgun (WGS) entry which is preliminary data.</text>
</comment>
<dbReference type="RefSeq" id="WP_121852824.1">
    <property type="nucleotide sequence ID" value="NZ_CP037952.1"/>
</dbReference>
<name>A0A3A6U2D6_9GAMM</name>